<dbReference type="Proteomes" id="UP000887116">
    <property type="component" value="Unassembled WGS sequence"/>
</dbReference>
<sequence>MPDFLKSGGRMPFSYADKEYLFLKGKKILPGLRIDTFCKRQNVTGITCIIQDTEKCILAMFLKFKKMHAGECS</sequence>
<proteinExistence type="predicted"/>
<dbReference type="AlphaFoldDB" id="A0A8X6KWF7"/>
<keyword evidence="2" id="KW-1185">Reference proteome</keyword>
<reference evidence="1" key="1">
    <citation type="submission" date="2020-07" db="EMBL/GenBank/DDBJ databases">
        <title>Multicomponent nature underlies the extraordinary mechanical properties of spider dragline silk.</title>
        <authorList>
            <person name="Kono N."/>
            <person name="Nakamura H."/>
            <person name="Mori M."/>
            <person name="Yoshida Y."/>
            <person name="Ohtoshi R."/>
            <person name="Malay A.D."/>
            <person name="Moran D.A.P."/>
            <person name="Tomita M."/>
            <person name="Numata K."/>
            <person name="Arakawa K."/>
        </authorList>
    </citation>
    <scope>NUCLEOTIDE SEQUENCE</scope>
</reference>
<evidence type="ECO:0000313" key="2">
    <source>
        <dbReference type="Proteomes" id="UP000887116"/>
    </source>
</evidence>
<accession>A0A8X6KWF7</accession>
<evidence type="ECO:0000313" key="1">
    <source>
        <dbReference type="EMBL" id="GFQ86796.1"/>
    </source>
</evidence>
<dbReference type="EMBL" id="BMAO01023119">
    <property type="protein sequence ID" value="GFQ86796.1"/>
    <property type="molecule type" value="Genomic_DNA"/>
</dbReference>
<name>A0A8X6KWF7_TRICU</name>
<comment type="caution">
    <text evidence="1">The sequence shown here is derived from an EMBL/GenBank/DDBJ whole genome shotgun (WGS) entry which is preliminary data.</text>
</comment>
<gene>
    <name evidence="1" type="ORF">TNCT_536831</name>
</gene>
<organism evidence="1 2">
    <name type="scientific">Trichonephila clavata</name>
    <name type="common">Joro spider</name>
    <name type="synonym">Nephila clavata</name>
    <dbReference type="NCBI Taxonomy" id="2740835"/>
    <lineage>
        <taxon>Eukaryota</taxon>
        <taxon>Metazoa</taxon>
        <taxon>Ecdysozoa</taxon>
        <taxon>Arthropoda</taxon>
        <taxon>Chelicerata</taxon>
        <taxon>Arachnida</taxon>
        <taxon>Araneae</taxon>
        <taxon>Araneomorphae</taxon>
        <taxon>Entelegynae</taxon>
        <taxon>Araneoidea</taxon>
        <taxon>Nephilidae</taxon>
        <taxon>Trichonephila</taxon>
    </lineage>
</organism>
<protein>
    <submittedName>
        <fullName evidence="1">Uncharacterized protein</fullName>
    </submittedName>
</protein>